<evidence type="ECO:0000256" key="3">
    <source>
        <dbReference type="ARBA" id="ARBA00023082"/>
    </source>
</evidence>
<dbReference type="InterPro" id="IPR039425">
    <property type="entry name" value="RNA_pol_sigma-70-like"/>
</dbReference>
<dbReference type="NCBIfam" id="TIGR02937">
    <property type="entry name" value="sigma70-ECF"/>
    <property type="match status" value="1"/>
</dbReference>
<dbReference type="InterPro" id="IPR014284">
    <property type="entry name" value="RNA_pol_sigma-70_dom"/>
</dbReference>
<evidence type="ECO:0000259" key="6">
    <source>
        <dbReference type="Pfam" id="PF08281"/>
    </source>
</evidence>
<dbReference type="AlphaFoldDB" id="A0A518JSJ2"/>
<dbReference type="Gene3D" id="1.10.10.10">
    <property type="entry name" value="Winged helix-like DNA-binding domain superfamily/Winged helix DNA-binding domain"/>
    <property type="match status" value="1"/>
</dbReference>
<dbReference type="PANTHER" id="PTHR43133:SF51">
    <property type="entry name" value="RNA POLYMERASE SIGMA FACTOR"/>
    <property type="match status" value="1"/>
</dbReference>
<organism evidence="7 8">
    <name type="scientific">Rosistilla carotiformis</name>
    <dbReference type="NCBI Taxonomy" id="2528017"/>
    <lineage>
        <taxon>Bacteria</taxon>
        <taxon>Pseudomonadati</taxon>
        <taxon>Planctomycetota</taxon>
        <taxon>Planctomycetia</taxon>
        <taxon>Pirellulales</taxon>
        <taxon>Pirellulaceae</taxon>
        <taxon>Rosistilla</taxon>
    </lineage>
</organism>
<protein>
    <submittedName>
        <fullName evidence="7">RNA polymerase sigma factor YlaC</fullName>
    </submittedName>
</protein>
<dbReference type="Pfam" id="PF04542">
    <property type="entry name" value="Sigma70_r2"/>
    <property type="match status" value="1"/>
</dbReference>
<feature type="domain" description="RNA polymerase sigma-70 region 2" evidence="5">
    <location>
        <begin position="54"/>
        <end position="118"/>
    </location>
</feature>
<evidence type="ECO:0000313" key="7">
    <source>
        <dbReference type="EMBL" id="QDV68498.1"/>
    </source>
</evidence>
<dbReference type="GO" id="GO:0003677">
    <property type="term" value="F:DNA binding"/>
    <property type="evidence" value="ECO:0007669"/>
    <property type="project" value="InterPro"/>
</dbReference>
<dbReference type="InterPro" id="IPR007627">
    <property type="entry name" value="RNA_pol_sigma70_r2"/>
</dbReference>
<dbReference type="OrthoDB" id="6383365at2"/>
<dbReference type="GO" id="GO:0006352">
    <property type="term" value="P:DNA-templated transcription initiation"/>
    <property type="evidence" value="ECO:0007669"/>
    <property type="project" value="InterPro"/>
</dbReference>
<dbReference type="InterPro" id="IPR013325">
    <property type="entry name" value="RNA_pol_sigma_r2"/>
</dbReference>
<sequence length="233" mass="26777">MRARSARRPRTCPLPNGLEIFFKICVKSNVLRTFFLWRDNVLANSRSALDDLLQQAQGPLLGYLIRLTGSVHVAQDLLQSANVTVIEKQASFAPGTHFIAWMRQIALNHYRNHVRKQASFQTEVLVDDRLHEVIERRHRQRMDQQRQESDWQRLQDCLRNLPSHQQAIVQRFYLDGQSLSELADATGRNANAIGQTLHRARLTLMECVKFSGEETPPVTNAWERASEQGAELP</sequence>
<reference evidence="7 8" key="1">
    <citation type="submission" date="2019-02" db="EMBL/GenBank/DDBJ databases">
        <title>Deep-cultivation of Planctomycetes and their phenomic and genomic characterization uncovers novel biology.</title>
        <authorList>
            <person name="Wiegand S."/>
            <person name="Jogler M."/>
            <person name="Boedeker C."/>
            <person name="Pinto D."/>
            <person name="Vollmers J."/>
            <person name="Rivas-Marin E."/>
            <person name="Kohn T."/>
            <person name="Peeters S.H."/>
            <person name="Heuer A."/>
            <person name="Rast P."/>
            <person name="Oberbeckmann S."/>
            <person name="Bunk B."/>
            <person name="Jeske O."/>
            <person name="Meyerdierks A."/>
            <person name="Storesund J.E."/>
            <person name="Kallscheuer N."/>
            <person name="Luecker S."/>
            <person name="Lage O.M."/>
            <person name="Pohl T."/>
            <person name="Merkel B.J."/>
            <person name="Hornburger P."/>
            <person name="Mueller R.-W."/>
            <person name="Bruemmer F."/>
            <person name="Labrenz M."/>
            <person name="Spormann A.M."/>
            <person name="Op den Camp H."/>
            <person name="Overmann J."/>
            <person name="Amann R."/>
            <person name="Jetten M.S.M."/>
            <person name="Mascher T."/>
            <person name="Medema M.H."/>
            <person name="Devos D.P."/>
            <person name="Kaster A.-K."/>
            <person name="Ovreas L."/>
            <person name="Rohde M."/>
            <person name="Galperin M.Y."/>
            <person name="Jogler C."/>
        </authorList>
    </citation>
    <scope>NUCLEOTIDE SEQUENCE [LARGE SCALE GENOMIC DNA]</scope>
    <source>
        <strain evidence="7 8">Poly24</strain>
    </source>
</reference>
<dbReference type="EMBL" id="CP036348">
    <property type="protein sequence ID" value="QDV68498.1"/>
    <property type="molecule type" value="Genomic_DNA"/>
</dbReference>
<dbReference type="Proteomes" id="UP000315082">
    <property type="component" value="Chromosome"/>
</dbReference>
<dbReference type="InterPro" id="IPR013324">
    <property type="entry name" value="RNA_pol_sigma_r3/r4-like"/>
</dbReference>
<dbReference type="InterPro" id="IPR014331">
    <property type="entry name" value="RNA_pol_sigma70_ECF_RHOBA"/>
</dbReference>
<evidence type="ECO:0000256" key="2">
    <source>
        <dbReference type="ARBA" id="ARBA00023015"/>
    </source>
</evidence>
<dbReference type="GO" id="GO:0016987">
    <property type="term" value="F:sigma factor activity"/>
    <property type="evidence" value="ECO:0007669"/>
    <property type="project" value="UniProtKB-KW"/>
</dbReference>
<dbReference type="InterPro" id="IPR013249">
    <property type="entry name" value="RNA_pol_sigma70_r4_t2"/>
</dbReference>
<dbReference type="CDD" id="cd06171">
    <property type="entry name" value="Sigma70_r4"/>
    <property type="match status" value="1"/>
</dbReference>
<dbReference type="PANTHER" id="PTHR43133">
    <property type="entry name" value="RNA POLYMERASE ECF-TYPE SIGMA FACTO"/>
    <property type="match status" value="1"/>
</dbReference>
<dbReference type="Gene3D" id="1.10.1740.10">
    <property type="match status" value="1"/>
</dbReference>
<dbReference type="NCBIfam" id="TIGR02989">
    <property type="entry name" value="Sig-70_gvs1"/>
    <property type="match status" value="1"/>
</dbReference>
<name>A0A518JSJ2_9BACT</name>
<evidence type="ECO:0000259" key="5">
    <source>
        <dbReference type="Pfam" id="PF04542"/>
    </source>
</evidence>
<dbReference type="SUPFAM" id="SSF88659">
    <property type="entry name" value="Sigma3 and sigma4 domains of RNA polymerase sigma factors"/>
    <property type="match status" value="1"/>
</dbReference>
<dbReference type="Pfam" id="PF08281">
    <property type="entry name" value="Sigma70_r4_2"/>
    <property type="match status" value="1"/>
</dbReference>
<dbReference type="SUPFAM" id="SSF88946">
    <property type="entry name" value="Sigma2 domain of RNA polymerase sigma factors"/>
    <property type="match status" value="1"/>
</dbReference>
<keyword evidence="3" id="KW-0731">Sigma factor</keyword>
<proteinExistence type="inferred from homology"/>
<evidence type="ECO:0000256" key="1">
    <source>
        <dbReference type="ARBA" id="ARBA00010641"/>
    </source>
</evidence>
<feature type="domain" description="RNA polymerase sigma factor 70 region 4 type 2" evidence="6">
    <location>
        <begin position="152"/>
        <end position="204"/>
    </location>
</feature>
<dbReference type="KEGG" id="rcf:Poly24_22070"/>
<keyword evidence="2" id="KW-0805">Transcription regulation</keyword>
<keyword evidence="8" id="KW-1185">Reference proteome</keyword>
<dbReference type="InterPro" id="IPR036388">
    <property type="entry name" value="WH-like_DNA-bd_sf"/>
</dbReference>
<keyword evidence="4" id="KW-0804">Transcription</keyword>
<evidence type="ECO:0000313" key="8">
    <source>
        <dbReference type="Proteomes" id="UP000315082"/>
    </source>
</evidence>
<comment type="similarity">
    <text evidence="1">Belongs to the sigma-70 factor family. ECF subfamily.</text>
</comment>
<gene>
    <name evidence="7" type="primary">ylaC_2</name>
    <name evidence="7" type="ORF">Poly24_22070</name>
</gene>
<accession>A0A518JSJ2</accession>
<evidence type="ECO:0000256" key="4">
    <source>
        <dbReference type="ARBA" id="ARBA00023163"/>
    </source>
</evidence>